<dbReference type="GO" id="GO:0005899">
    <property type="term" value="C:insulin receptor complex"/>
    <property type="evidence" value="ECO:0007669"/>
    <property type="project" value="TreeGrafter"/>
</dbReference>
<evidence type="ECO:0000256" key="1">
    <source>
        <dbReference type="ARBA" id="ARBA00001936"/>
    </source>
</evidence>
<keyword evidence="17 22" id="KW-0675">Receptor</keyword>
<evidence type="ECO:0000256" key="16">
    <source>
        <dbReference type="ARBA" id="ARBA00023157"/>
    </source>
</evidence>
<keyword evidence="7" id="KW-0479">Metal-binding</keyword>
<feature type="binding site" evidence="21">
    <location>
        <position position="720"/>
    </location>
    <ligand>
        <name>ATP</name>
        <dbReference type="ChEBI" id="CHEBI:30616"/>
    </ligand>
</feature>
<evidence type="ECO:0000259" key="25">
    <source>
        <dbReference type="PROSITE" id="PS50011"/>
    </source>
</evidence>
<dbReference type="SUPFAM" id="SSF52058">
    <property type="entry name" value="L domain-like"/>
    <property type="match status" value="1"/>
</dbReference>
<dbReference type="EC" id="2.7.10.1" evidence="22"/>
<dbReference type="InterPro" id="IPR001245">
    <property type="entry name" value="Ser-Thr/Tyr_kinase_cat_dom"/>
</dbReference>
<feature type="domain" description="Protein kinase" evidence="25">
    <location>
        <begin position="691"/>
        <end position="952"/>
    </location>
</feature>
<evidence type="ECO:0000256" key="7">
    <source>
        <dbReference type="ARBA" id="ARBA00022723"/>
    </source>
</evidence>
<organism evidence="27 28">
    <name type="scientific">Ignelater luminosus</name>
    <name type="common">Cucubano</name>
    <name type="synonym">Pyrophorus luminosus</name>
    <dbReference type="NCBI Taxonomy" id="2038154"/>
    <lineage>
        <taxon>Eukaryota</taxon>
        <taxon>Metazoa</taxon>
        <taxon>Ecdysozoa</taxon>
        <taxon>Arthropoda</taxon>
        <taxon>Hexapoda</taxon>
        <taxon>Insecta</taxon>
        <taxon>Pterygota</taxon>
        <taxon>Neoptera</taxon>
        <taxon>Endopterygota</taxon>
        <taxon>Coleoptera</taxon>
        <taxon>Polyphaga</taxon>
        <taxon>Elateriformia</taxon>
        <taxon>Elateroidea</taxon>
        <taxon>Elateridae</taxon>
        <taxon>Agrypninae</taxon>
        <taxon>Pyrophorini</taxon>
        <taxon>Ignelater</taxon>
    </lineage>
</organism>
<dbReference type="SUPFAM" id="SSF49265">
    <property type="entry name" value="Fibronectin type III"/>
    <property type="match status" value="2"/>
</dbReference>
<evidence type="ECO:0000256" key="11">
    <source>
        <dbReference type="ARBA" id="ARBA00022777"/>
    </source>
</evidence>
<evidence type="ECO:0000256" key="12">
    <source>
        <dbReference type="ARBA" id="ARBA00022840"/>
    </source>
</evidence>
<keyword evidence="19" id="KW-0464">Manganese</keyword>
<dbReference type="SUPFAM" id="SSF57184">
    <property type="entry name" value="Growth factor receptor domain"/>
    <property type="match status" value="1"/>
</dbReference>
<protein>
    <recommendedName>
        <fullName evidence="22">Tyrosine-protein kinase receptor</fullName>
        <ecNumber evidence="22">2.7.10.1</ecNumber>
    </recommendedName>
</protein>
<dbReference type="InterPro" id="IPR036116">
    <property type="entry name" value="FN3_sf"/>
</dbReference>
<comment type="similarity">
    <text evidence="22">Belongs to the protein kinase superfamily. Tyr protein kinase family. Insulin receptor subfamily.</text>
</comment>
<dbReference type="SMART" id="SM00060">
    <property type="entry name" value="FN3"/>
    <property type="match status" value="3"/>
</dbReference>
<evidence type="ECO:0000256" key="24">
    <source>
        <dbReference type="SAM" id="Phobius"/>
    </source>
</evidence>
<dbReference type="GO" id="GO:0043410">
    <property type="term" value="P:positive regulation of MAPK cascade"/>
    <property type="evidence" value="ECO:0007669"/>
    <property type="project" value="TreeGrafter"/>
</dbReference>
<dbReference type="Pfam" id="PF00041">
    <property type="entry name" value="fn3"/>
    <property type="match status" value="1"/>
</dbReference>
<dbReference type="InterPro" id="IPR020635">
    <property type="entry name" value="Tyr_kinase_cat_dom"/>
</dbReference>
<dbReference type="Proteomes" id="UP000801492">
    <property type="component" value="Unassembled WGS sequence"/>
</dbReference>
<keyword evidence="15" id="KW-0829">Tyrosine-protein kinase</keyword>
<dbReference type="InterPro" id="IPR002011">
    <property type="entry name" value="Tyr_kinase_rcpt_2_CS"/>
</dbReference>
<dbReference type="Gene3D" id="3.80.20.20">
    <property type="entry name" value="Receptor L-domain"/>
    <property type="match status" value="1"/>
</dbReference>
<dbReference type="InterPro" id="IPR008266">
    <property type="entry name" value="Tyr_kinase_AS"/>
</dbReference>
<evidence type="ECO:0000256" key="18">
    <source>
        <dbReference type="ARBA" id="ARBA00023180"/>
    </source>
</evidence>
<comment type="subcellular location">
    <subcellularLocation>
        <location evidence="2">Membrane</location>
        <topology evidence="2">Single-pass type I membrane protein</topology>
    </subcellularLocation>
</comment>
<feature type="domain" description="Fibronectin type-III" evidence="26">
    <location>
        <begin position="338"/>
        <end position="435"/>
    </location>
</feature>
<comment type="cofactor">
    <cofactor evidence="1">
        <name>Mn(2+)</name>
        <dbReference type="ChEBI" id="CHEBI:29035"/>
    </cofactor>
</comment>
<keyword evidence="16" id="KW-1015">Disulfide bond</keyword>
<evidence type="ECO:0000313" key="28">
    <source>
        <dbReference type="Proteomes" id="UP000801492"/>
    </source>
</evidence>
<dbReference type="Pfam" id="PF07714">
    <property type="entry name" value="PK_Tyr_Ser-Thr"/>
    <property type="match status" value="1"/>
</dbReference>
<dbReference type="InterPro" id="IPR000494">
    <property type="entry name" value="Rcpt_L-dom"/>
</dbReference>
<dbReference type="EMBL" id="VTPC01001492">
    <property type="protein sequence ID" value="KAF2901799.1"/>
    <property type="molecule type" value="Genomic_DNA"/>
</dbReference>
<evidence type="ECO:0000256" key="22">
    <source>
        <dbReference type="RuleBase" id="RU000312"/>
    </source>
</evidence>
<gene>
    <name evidence="27" type="ORF">ILUMI_04395</name>
</gene>
<dbReference type="GO" id="GO:0051897">
    <property type="term" value="P:positive regulation of phosphatidylinositol 3-kinase/protein kinase B signal transduction"/>
    <property type="evidence" value="ECO:0007669"/>
    <property type="project" value="TreeGrafter"/>
</dbReference>
<dbReference type="PROSITE" id="PS00109">
    <property type="entry name" value="PROTEIN_KINASE_TYR"/>
    <property type="match status" value="1"/>
</dbReference>
<dbReference type="GO" id="GO:0030424">
    <property type="term" value="C:axon"/>
    <property type="evidence" value="ECO:0007669"/>
    <property type="project" value="TreeGrafter"/>
</dbReference>
<keyword evidence="5" id="KW-0165">Cleavage on pair of basic residues</keyword>
<keyword evidence="10 21" id="KW-0547">Nucleotide-binding</keyword>
<dbReference type="AlphaFoldDB" id="A0A8K0GJ34"/>
<keyword evidence="6 22" id="KW-0812">Transmembrane</keyword>
<dbReference type="PRINTS" id="PR00109">
    <property type="entry name" value="TYRKINASE"/>
</dbReference>
<dbReference type="GO" id="GO:0005009">
    <property type="term" value="F:insulin receptor activity"/>
    <property type="evidence" value="ECO:0007669"/>
    <property type="project" value="TreeGrafter"/>
</dbReference>
<evidence type="ECO:0000256" key="9">
    <source>
        <dbReference type="ARBA" id="ARBA00022737"/>
    </source>
</evidence>
<evidence type="ECO:0000256" key="17">
    <source>
        <dbReference type="ARBA" id="ARBA00023170"/>
    </source>
</evidence>
<dbReference type="InterPro" id="IPR050122">
    <property type="entry name" value="RTK"/>
</dbReference>
<proteinExistence type="inferred from homology"/>
<reference evidence="27" key="1">
    <citation type="submission" date="2019-08" db="EMBL/GenBank/DDBJ databases">
        <title>The genome of the North American firefly Photinus pyralis.</title>
        <authorList>
            <consortium name="Photinus pyralis genome working group"/>
            <person name="Fallon T.R."/>
            <person name="Sander Lower S.E."/>
            <person name="Weng J.-K."/>
        </authorList>
    </citation>
    <scope>NUCLEOTIDE SEQUENCE</scope>
    <source>
        <strain evidence="27">TRF0915ILg1</strain>
        <tissue evidence="27">Whole body</tissue>
    </source>
</reference>
<evidence type="ECO:0000256" key="20">
    <source>
        <dbReference type="ARBA" id="ARBA00051243"/>
    </source>
</evidence>
<keyword evidence="12 21" id="KW-0067">ATP-binding</keyword>
<keyword evidence="4" id="KW-0808">Transferase</keyword>
<evidence type="ECO:0000256" key="3">
    <source>
        <dbReference type="ARBA" id="ARBA00022553"/>
    </source>
</evidence>
<evidence type="ECO:0000256" key="23">
    <source>
        <dbReference type="SAM" id="MobiDB-lite"/>
    </source>
</evidence>
<keyword evidence="18" id="KW-0325">Glycoprotein</keyword>
<keyword evidence="8" id="KW-0732">Signal</keyword>
<feature type="transmembrane region" description="Helical" evidence="24">
    <location>
        <begin position="629"/>
        <end position="654"/>
    </location>
</feature>
<dbReference type="InterPro" id="IPR036941">
    <property type="entry name" value="Rcpt_L-dom_sf"/>
</dbReference>
<evidence type="ECO:0000256" key="6">
    <source>
        <dbReference type="ARBA" id="ARBA00022692"/>
    </source>
</evidence>
<feature type="domain" description="Fibronectin type-III" evidence="26">
    <location>
        <begin position="234"/>
        <end position="334"/>
    </location>
</feature>
<dbReference type="Pfam" id="PF00757">
    <property type="entry name" value="Furin-like"/>
    <property type="match status" value="1"/>
</dbReference>
<dbReference type="CDD" id="cd00063">
    <property type="entry name" value="FN3"/>
    <property type="match status" value="3"/>
</dbReference>
<evidence type="ECO:0000256" key="13">
    <source>
        <dbReference type="ARBA" id="ARBA00022989"/>
    </source>
</evidence>
<dbReference type="Pfam" id="PF01030">
    <property type="entry name" value="Recep_L_domain"/>
    <property type="match status" value="1"/>
</dbReference>
<name>A0A8K0GJ34_IGNLU</name>
<dbReference type="Gene3D" id="2.10.220.10">
    <property type="entry name" value="Hormone Receptor, Insulin-like Growth Factor Receptor 1, Chain A, domain 2"/>
    <property type="match status" value="1"/>
</dbReference>
<evidence type="ECO:0000256" key="5">
    <source>
        <dbReference type="ARBA" id="ARBA00022685"/>
    </source>
</evidence>
<comment type="catalytic activity">
    <reaction evidence="20 22">
        <text>L-tyrosyl-[protein] + ATP = O-phospho-L-tyrosyl-[protein] + ADP + H(+)</text>
        <dbReference type="Rhea" id="RHEA:10596"/>
        <dbReference type="Rhea" id="RHEA-COMP:10136"/>
        <dbReference type="Rhea" id="RHEA-COMP:20101"/>
        <dbReference type="ChEBI" id="CHEBI:15378"/>
        <dbReference type="ChEBI" id="CHEBI:30616"/>
        <dbReference type="ChEBI" id="CHEBI:46858"/>
        <dbReference type="ChEBI" id="CHEBI:61978"/>
        <dbReference type="ChEBI" id="CHEBI:456216"/>
        <dbReference type="EC" id="2.7.10.1"/>
    </reaction>
</comment>
<dbReference type="PROSITE" id="PS50011">
    <property type="entry name" value="PROTEIN_KINASE_DOM"/>
    <property type="match status" value="1"/>
</dbReference>
<dbReference type="OrthoDB" id="5809444at2759"/>
<dbReference type="GO" id="GO:0005524">
    <property type="term" value="F:ATP binding"/>
    <property type="evidence" value="ECO:0007669"/>
    <property type="project" value="UniProtKB-UniRule"/>
</dbReference>
<dbReference type="PANTHER" id="PTHR24416">
    <property type="entry name" value="TYROSINE-PROTEIN KINASE RECEPTOR"/>
    <property type="match status" value="1"/>
</dbReference>
<dbReference type="InterPro" id="IPR006211">
    <property type="entry name" value="Furin-like_Cys-rich_dom"/>
</dbReference>
<evidence type="ECO:0000256" key="10">
    <source>
        <dbReference type="ARBA" id="ARBA00022741"/>
    </source>
</evidence>
<dbReference type="InterPro" id="IPR011009">
    <property type="entry name" value="Kinase-like_dom_sf"/>
</dbReference>
<dbReference type="PROSITE" id="PS00239">
    <property type="entry name" value="RECEPTOR_TYR_KIN_II"/>
    <property type="match status" value="1"/>
</dbReference>
<dbReference type="Gene3D" id="2.60.40.10">
    <property type="entry name" value="Immunoglobulins"/>
    <property type="match status" value="3"/>
</dbReference>
<dbReference type="FunFam" id="1.10.510.10:FF:000528">
    <property type="entry name" value="Tyrosine-protein kinase receptor"/>
    <property type="match status" value="1"/>
</dbReference>
<dbReference type="InterPro" id="IPR017441">
    <property type="entry name" value="Protein_kinase_ATP_BS"/>
</dbReference>
<dbReference type="GO" id="GO:0042593">
    <property type="term" value="P:glucose homeostasis"/>
    <property type="evidence" value="ECO:0007669"/>
    <property type="project" value="TreeGrafter"/>
</dbReference>
<keyword evidence="9" id="KW-0677">Repeat</keyword>
<evidence type="ECO:0000256" key="19">
    <source>
        <dbReference type="ARBA" id="ARBA00023211"/>
    </source>
</evidence>
<dbReference type="PROSITE" id="PS50853">
    <property type="entry name" value="FN3"/>
    <property type="match status" value="2"/>
</dbReference>
<keyword evidence="14 24" id="KW-0472">Membrane</keyword>
<sequence>METDYLRYAPLAFRTDYLISAFVHSLSGRCVTENECLSSTILNDTWWIFNDECVNTCPPKYMRVPRERGWCYFCDENCKKVCTGETVTSLADAQTYQGCTYINGSLSIKIDSKSTADELEANFGMIEEIEGYLKIHRSHPLTTLEFFKKLRVIHGKTLENRRHALIVFENQNLHKLWNWDNFTLDIRNGTISFHYNPQLCLSEIKKLASLTGSRYQDMDVSPYSNGDKTACNYIDLKVTITKLTSTNVTLTWEKYSNIIGYLLYYIEDPTGNITIYDERDECDTTGWNSIFTPNSFTQVTNLKPYTQYAYYIKTYNSSSLGSQTHIKRFVTLSDDPSVLLDVKVISTNDNSVTLSWKPPRHTNGLLSFYDIVAYYEEDDDELLLERNYCDFPQGIRSKRIETPTPEVPVNTTFNTTCCAKEQKLSTGTFDTLCDKLETVSLISTESKVCKNYMYSIKGKDRKLLSENNTLDMILMQTNDTRLIVKPLRHYAMYVFVLRACNSESPLQCSSPIMISQRTSKKDEADDIPPGLTVTVKKYDAFVKWSEPRNPNSLIVSYHIQHNRIDLQHSQILTECITRRKYMLNNYGHQLGNFLPGKYSLKVKAFSLAGGGRFSESVEFEIYAPSSNSMIVSIIAPIIIVIFITVTLALVYYYYHRRKHRFDHLHLITNVNPDYAGPTYIEDEWEMDREDLIVSKELGQGTFGMVYSGFIKSKNRPCAVKTINEHTNVHEKMVFLNEASVMKSFSEAHHVVKLLGVVSKGEPPLVVMELMARGDLKSFLRRSRDSSTTITCAEMYRMAAEIADGMMYLAAKKFVHRDLAARNCMVAADHTVKIGDFGMTRDIYETDYYRKESRGLMPVRWMAPESLADGVFTTDSDVWSYGVVLWEMATLAEQPYQGLANEQVLQFVIAQGTLERPPECPDLLYEIIEVCFRWRPNNRPRFEDIVEKLEPNIGQNFRLVSFYHSAGGEEYRMNTKTRVYNPPALAVPLDRNKRIRWKTSEEDLSLYSSFESNRPTPLLSSIQHQSKTSLSDDDSYR</sequence>
<evidence type="ECO:0000256" key="21">
    <source>
        <dbReference type="PROSITE-ProRule" id="PRU10141"/>
    </source>
</evidence>
<keyword evidence="11" id="KW-0418">Kinase</keyword>
<dbReference type="PANTHER" id="PTHR24416:SF525">
    <property type="entry name" value="INSULIN-LIKE RECEPTOR"/>
    <property type="match status" value="1"/>
</dbReference>
<evidence type="ECO:0000256" key="2">
    <source>
        <dbReference type="ARBA" id="ARBA00004479"/>
    </source>
</evidence>
<evidence type="ECO:0000256" key="15">
    <source>
        <dbReference type="ARBA" id="ARBA00023137"/>
    </source>
</evidence>
<dbReference type="GO" id="GO:0046872">
    <property type="term" value="F:metal ion binding"/>
    <property type="evidence" value="ECO:0007669"/>
    <property type="project" value="UniProtKB-KW"/>
</dbReference>
<dbReference type="Gene3D" id="1.10.510.10">
    <property type="entry name" value="Transferase(Phosphotransferase) domain 1"/>
    <property type="match status" value="1"/>
</dbReference>
<dbReference type="InterPro" id="IPR013783">
    <property type="entry name" value="Ig-like_fold"/>
</dbReference>
<dbReference type="SUPFAM" id="SSF56112">
    <property type="entry name" value="Protein kinase-like (PK-like)"/>
    <property type="match status" value="1"/>
</dbReference>
<dbReference type="SMART" id="SM00219">
    <property type="entry name" value="TyrKc"/>
    <property type="match status" value="1"/>
</dbReference>
<evidence type="ECO:0000256" key="14">
    <source>
        <dbReference type="ARBA" id="ARBA00023136"/>
    </source>
</evidence>
<evidence type="ECO:0000256" key="4">
    <source>
        <dbReference type="ARBA" id="ARBA00022679"/>
    </source>
</evidence>
<dbReference type="Gene3D" id="3.30.200.20">
    <property type="entry name" value="Phosphorylase Kinase, domain 1"/>
    <property type="match status" value="1"/>
</dbReference>
<evidence type="ECO:0000259" key="26">
    <source>
        <dbReference type="PROSITE" id="PS50853"/>
    </source>
</evidence>
<feature type="region of interest" description="Disordered" evidence="23">
    <location>
        <begin position="1011"/>
        <end position="1036"/>
    </location>
</feature>
<feature type="compositionally biased region" description="Polar residues" evidence="23">
    <location>
        <begin position="1011"/>
        <end position="1028"/>
    </location>
</feature>
<dbReference type="InterPro" id="IPR000719">
    <property type="entry name" value="Prot_kinase_dom"/>
</dbReference>
<dbReference type="PROSITE" id="PS00107">
    <property type="entry name" value="PROTEIN_KINASE_ATP"/>
    <property type="match status" value="1"/>
</dbReference>
<evidence type="ECO:0000313" key="27">
    <source>
        <dbReference type="EMBL" id="KAF2901799.1"/>
    </source>
</evidence>
<keyword evidence="13 24" id="KW-1133">Transmembrane helix</keyword>
<dbReference type="GO" id="GO:0043560">
    <property type="term" value="F:insulin receptor substrate binding"/>
    <property type="evidence" value="ECO:0007669"/>
    <property type="project" value="TreeGrafter"/>
</dbReference>
<keyword evidence="28" id="KW-1185">Reference proteome</keyword>
<dbReference type="InterPro" id="IPR009030">
    <property type="entry name" value="Growth_fac_rcpt_cys_sf"/>
</dbReference>
<comment type="caution">
    <text evidence="27">The sequence shown here is derived from an EMBL/GenBank/DDBJ whole genome shotgun (WGS) entry which is preliminary data.</text>
</comment>
<accession>A0A8K0GJ34</accession>
<evidence type="ECO:0000256" key="8">
    <source>
        <dbReference type="ARBA" id="ARBA00022729"/>
    </source>
</evidence>
<keyword evidence="3 22" id="KW-0597">Phosphoprotein</keyword>
<dbReference type="InterPro" id="IPR003961">
    <property type="entry name" value="FN3_dom"/>
</dbReference>